<dbReference type="GO" id="GO:0071972">
    <property type="term" value="F:peptidoglycan L,D-transpeptidase activity"/>
    <property type="evidence" value="ECO:0007669"/>
    <property type="project" value="TreeGrafter"/>
</dbReference>
<proteinExistence type="predicted"/>
<evidence type="ECO:0000313" key="11">
    <source>
        <dbReference type="Proteomes" id="UP000030636"/>
    </source>
</evidence>
<evidence type="ECO:0000256" key="8">
    <source>
        <dbReference type="SAM" id="Phobius"/>
    </source>
</evidence>
<dbReference type="SUPFAM" id="SSF141523">
    <property type="entry name" value="L,D-transpeptidase catalytic domain-like"/>
    <property type="match status" value="1"/>
</dbReference>
<feature type="active site" description="Proton donor/acceptor" evidence="6">
    <location>
        <position position="498"/>
    </location>
</feature>
<dbReference type="RefSeq" id="WP_039171898.1">
    <property type="nucleotide sequence ID" value="NZ_CP007457.1"/>
</dbReference>
<dbReference type="GO" id="GO:0018104">
    <property type="term" value="P:peptidoglycan-protein cross-linking"/>
    <property type="evidence" value="ECO:0007669"/>
    <property type="project" value="TreeGrafter"/>
</dbReference>
<dbReference type="Pfam" id="PF03734">
    <property type="entry name" value="YkuD"/>
    <property type="match status" value="1"/>
</dbReference>
<dbReference type="CDD" id="cd16913">
    <property type="entry name" value="YkuD_like"/>
    <property type="match status" value="1"/>
</dbReference>
<dbReference type="Gene3D" id="2.40.440.10">
    <property type="entry name" value="L,D-transpeptidase catalytic domain-like"/>
    <property type="match status" value="1"/>
</dbReference>
<keyword evidence="4 6" id="KW-0573">Peptidoglycan synthesis</keyword>
<dbReference type="Proteomes" id="UP000030636">
    <property type="component" value="Chromosome"/>
</dbReference>
<dbReference type="KEGG" id="bpsp:AH67_04940"/>
<protein>
    <recommendedName>
        <fullName evidence="9">L,D-TPase catalytic domain-containing protein</fullName>
    </recommendedName>
</protein>
<dbReference type="UniPathway" id="UPA00219"/>
<dbReference type="GO" id="GO:0005576">
    <property type="term" value="C:extracellular region"/>
    <property type="evidence" value="ECO:0007669"/>
    <property type="project" value="TreeGrafter"/>
</dbReference>
<keyword evidence="5 6" id="KW-0961">Cell wall biogenesis/degradation</keyword>
<organism evidence="10 11">
    <name type="scientific">Bifidobacterium pseudolongum PV8-2</name>
    <dbReference type="NCBI Taxonomy" id="1447715"/>
    <lineage>
        <taxon>Bacteria</taxon>
        <taxon>Bacillati</taxon>
        <taxon>Actinomycetota</taxon>
        <taxon>Actinomycetes</taxon>
        <taxon>Bifidobacteriales</taxon>
        <taxon>Bifidobacteriaceae</taxon>
        <taxon>Bifidobacterium</taxon>
    </lineage>
</organism>
<feature type="active site" description="Nucleophile" evidence="6">
    <location>
        <position position="522"/>
    </location>
</feature>
<dbReference type="HOGENOM" id="CLU_497543_0_0_11"/>
<reference evidence="10 11" key="1">
    <citation type="journal article" date="2015" name="Genome Announc.">
        <title>Bifidobacterium pseudolongum Strain PV8-2, Isolated from a Stool Sample of an Anemic Kenyan Infant.</title>
        <authorList>
            <person name="Vazquez-Gutierrez P."/>
            <person name="Lacroix C."/>
            <person name="Chassard C."/>
            <person name="Klumpp J."/>
            <person name="Stevens M.J."/>
            <person name="Jans C."/>
        </authorList>
    </citation>
    <scope>NUCLEOTIDE SEQUENCE [LARGE SCALE GENOMIC DNA]</scope>
    <source>
        <strain evidence="10 11">PV8-2</strain>
    </source>
</reference>
<evidence type="ECO:0000256" key="7">
    <source>
        <dbReference type="SAM" id="MobiDB-lite"/>
    </source>
</evidence>
<dbReference type="InterPro" id="IPR038063">
    <property type="entry name" value="Transpep_catalytic_dom"/>
</dbReference>
<dbReference type="AlphaFoldDB" id="A0A0A7I8J5"/>
<keyword evidence="8" id="KW-0812">Transmembrane</keyword>
<gene>
    <name evidence="10" type="ORF">AH67_04940</name>
</gene>
<dbReference type="GO" id="GO:0071555">
    <property type="term" value="P:cell wall organization"/>
    <property type="evidence" value="ECO:0007669"/>
    <property type="project" value="UniProtKB-UniRule"/>
</dbReference>
<accession>A0A0A7I8J5</accession>
<dbReference type="InterPro" id="IPR005490">
    <property type="entry name" value="LD_TPept_cat_dom"/>
</dbReference>
<dbReference type="PANTHER" id="PTHR30582">
    <property type="entry name" value="L,D-TRANSPEPTIDASE"/>
    <property type="match status" value="1"/>
</dbReference>
<keyword evidence="8" id="KW-0472">Membrane</keyword>
<sequence length="547" mass="58070">MSLHDGNQPLPQGGGTTPNGPVHRTEGERTQAFTPLPSVEPIDGFNATAAPAAPGKRHHVWPWIVLAVVVLLVAAGFGAFAFFQDRALPGTTLWGHDVVGKTQQQIATMIDDQVNTTKVPVAYGDKTAEVSAKDLGVNVDAQAIAHDAVDAKRNDPVWDRYAFWDKKDVAPSIDVAQADPTVLDEHLGTNSVKPVNAELTVNEDSGEVEVTPAANGSGADPTEAAEAAVAAIESFGATKPQTVTVELKDIEPQVTDAVATQAKQTVDELVANKVGVSVGDHEIAQFTAPMLIASSRIEPDTEAALDENEARNGVLVFSADKLQQQYDETIKGSLTSTKEDREVIVNGNGTETEVIKEGHDGVKIKDGADASIGVDALLVLTEGKGTVKVAGEVDPMKVKQIKRHVVVDLSDHKVYAYQDDKLVKSFSMSAGQGNDYATGACNPSGDMCTPLGDFEIWLKYPTQDMSGTLTLSDGKKETWDVKGVGFVNYFSKSGCAIHRIATSSPYSDAQIAAMGANTSHGCVGIGWDVAEWFYDFAGMGTSVHVQQ</sequence>
<name>A0A0A7I8J5_9BIFI</name>
<evidence type="ECO:0000256" key="2">
    <source>
        <dbReference type="ARBA" id="ARBA00022679"/>
    </source>
</evidence>
<evidence type="ECO:0000259" key="9">
    <source>
        <dbReference type="PROSITE" id="PS52029"/>
    </source>
</evidence>
<dbReference type="STRING" id="1447715.AH67_04940"/>
<evidence type="ECO:0000256" key="6">
    <source>
        <dbReference type="PROSITE-ProRule" id="PRU01373"/>
    </source>
</evidence>
<dbReference type="GO" id="GO:0016740">
    <property type="term" value="F:transferase activity"/>
    <property type="evidence" value="ECO:0007669"/>
    <property type="project" value="UniProtKB-KW"/>
</dbReference>
<dbReference type="PANTHER" id="PTHR30582:SF2">
    <property type="entry name" value="L,D-TRANSPEPTIDASE YCIB-RELATED"/>
    <property type="match status" value="1"/>
</dbReference>
<evidence type="ECO:0000256" key="5">
    <source>
        <dbReference type="ARBA" id="ARBA00023316"/>
    </source>
</evidence>
<dbReference type="PROSITE" id="PS52029">
    <property type="entry name" value="LD_TPASE"/>
    <property type="match status" value="1"/>
</dbReference>
<keyword evidence="3 6" id="KW-0133">Cell shape</keyword>
<feature type="domain" description="L,D-TPase catalytic" evidence="9">
    <location>
        <begin position="403"/>
        <end position="546"/>
    </location>
</feature>
<keyword evidence="11" id="KW-1185">Reference proteome</keyword>
<dbReference type="GO" id="GO:0008360">
    <property type="term" value="P:regulation of cell shape"/>
    <property type="evidence" value="ECO:0007669"/>
    <property type="project" value="UniProtKB-UniRule"/>
</dbReference>
<dbReference type="EMBL" id="CP007457">
    <property type="protein sequence ID" value="AIZ16356.1"/>
    <property type="molecule type" value="Genomic_DNA"/>
</dbReference>
<keyword evidence="2" id="KW-0808">Transferase</keyword>
<comment type="pathway">
    <text evidence="1 6">Cell wall biogenesis; peptidoglycan biosynthesis.</text>
</comment>
<evidence type="ECO:0000313" key="10">
    <source>
        <dbReference type="EMBL" id="AIZ16356.1"/>
    </source>
</evidence>
<keyword evidence="8" id="KW-1133">Transmembrane helix</keyword>
<evidence type="ECO:0000256" key="4">
    <source>
        <dbReference type="ARBA" id="ARBA00022984"/>
    </source>
</evidence>
<feature type="transmembrane region" description="Helical" evidence="8">
    <location>
        <begin position="60"/>
        <end position="83"/>
    </location>
</feature>
<dbReference type="InterPro" id="IPR050979">
    <property type="entry name" value="LD-transpeptidase"/>
</dbReference>
<feature type="region of interest" description="Disordered" evidence="7">
    <location>
        <begin position="1"/>
        <end position="26"/>
    </location>
</feature>
<dbReference type="OrthoDB" id="3176960at2"/>
<evidence type="ECO:0000256" key="1">
    <source>
        <dbReference type="ARBA" id="ARBA00004752"/>
    </source>
</evidence>
<evidence type="ECO:0000256" key="3">
    <source>
        <dbReference type="ARBA" id="ARBA00022960"/>
    </source>
</evidence>